<dbReference type="AlphaFoldDB" id="A0AAD3S8X2"/>
<feature type="coiled-coil region" evidence="11">
    <location>
        <begin position="119"/>
        <end position="153"/>
    </location>
</feature>
<feature type="DNA-binding region" description="Homeobox" evidence="8">
    <location>
        <begin position="41"/>
        <end position="100"/>
    </location>
</feature>
<comment type="caution">
    <text evidence="14">The sequence shown here is derived from an EMBL/GenBank/DDBJ whole genome shotgun (WGS) entry which is preliminary data.</text>
</comment>
<evidence type="ECO:0000256" key="6">
    <source>
        <dbReference type="ARBA" id="ARBA00023242"/>
    </source>
</evidence>
<gene>
    <name evidence="14" type="ORF">Nepgr_008314</name>
</gene>
<dbReference type="PROSITE" id="PS00027">
    <property type="entry name" value="HOMEOBOX_1"/>
    <property type="match status" value="1"/>
</dbReference>
<keyword evidence="6 8" id="KW-0539">Nucleus</keyword>
<evidence type="ECO:0000256" key="11">
    <source>
        <dbReference type="SAM" id="Coils"/>
    </source>
</evidence>
<keyword evidence="3 8" id="KW-0238">DNA-binding</keyword>
<dbReference type="GO" id="GO:0005634">
    <property type="term" value="C:nucleus"/>
    <property type="evidence" value="ECO:0007669"/>
    <property type="project" value="UniProtKB-SubCell"/>
</dbReference>
<keyword evidence="4 8" id="KW-0371">Homeobox</keyword>
<evidence type="ECO:0000256" key="1">
    <source>
        <dbReference type="ARBA" id="ARBA00004123"/>
    </source>
</evidence>
<evidence type="ECO:0000256" key="7">
    <source>
        <dbReference type="ARBA" id="ARBA00025748"/>
    </source>
</evidence>
<dbReference type="InterPro" id="IPR001356">
    <property type="entry name" value="HD"/>
</dbReference>
<evidence type="ECO:0000256" key="3">
    <source>
        <dbReference type="ARBA" id="ARBA00023125"/>
    </source>
</evidence>
<evidence type="ECO:0000256" key="10">
    <source>
        <dbReference type="RuleBase" id="RU369038"/>
    </source>
</evidence>
<comment type="similarity">
    <text evidence="7 10">Belongs to the HD-ZIP homeobox family. Class I subfamily.</text>
</comment>
<organism evidence="14 15">
    <name type="scientific">Nepenthes gracilis</name>
    <name type="common">Slender pitcher plant</name>
    <dbReference type="NCBI Taxonomy" id="150966"/>
    <lineage>
        <taxon>Eukaryota</taxon>
        <taxon>Viridiplantae</taxon>
        <taxon>Streptophyta</taxon>
        <taxon>Embryophyta</taxon>
        <taxon>Tracheophyta</taxon>
        <taxon>Spermatophyta</taxon>
        <taxon>Magnoliopsida</taxon>
        <taxon>eudicotyledons</taxon>
        <taxon>Gunneridae</taxon>
        <taxon>Pentapetalae</taxon>
        <taxon>Caryophyllales</taxon>
        <taxon>Nepenthaceae</taxon>
        <taxon>Nepenthes</taxon>
    </lineage>
</organism>
<evidence type="ECO:0000256" key="5">
    <source>
        <dbReference type="ARBA" id="ARBA00023163"/>
    </source>
</evidence>
<reference evidence="14" key="1">
    <citation type="submission" date="2023-05" db="EMBL/GenBank/DDBJ databases">
        <title>Nepenthes gracilis genome sequencing.</title>
        <authorList>
            <person name="Fukushima K."/>
        </authorList>
    </citation>
    <scope>NUCLEOTIDE SEQUENCE</scope>
    <source>
        <strain evidence="14">SING2019-196</strain>
    </source>
</reference>
<keyword evidence="11" id="KW-0175">Coiled coil</keyword>
<evidence type="ECO:0000256" key="4">
    <source>
        <dbReference type="ARBA" id="ARBA00023155"/>
    </source>
</evidence>
<dbReference type="GO" id="GO:0000981">
    <property type="term" value="F:DNA-binding transcription factor activity, RNA polymerase II-specific"/>
    <property type="evidence" value="ECO:0007669"/>
    <property type="project" value="UniProtKB-UniRule"/>
</dbReference>
<evidence type="ECO:0000256" key="2">
    <source>
        <dbReference type="ARBA" id="ARBA00023015"/>
    </source>
</evidence>
<comment type="subcellular location">
    <subcellularLocation>
        <location evidence="1 8 9">Nucleus</location>
    </subcellularLocation>
</comment>
<evidence type="ECO:0000256" key="12">
    <source>
        <dbReference type="SAM" id="MobiDB-lite"/>
    </source>
</evidence>
<feature type="region of interest" description="Disordered" evidence="12">
    <location>
        <begin position="17"/>
        <end position="46"/>
    </location>
</feature>
<keyword evidence="15" id="KW-1185">Reference proteome</keyword>
<dbReference type="PRINTS" id="PR00031">
    <property type="entry name" value="HTHREPRESSR"/>
</dbReference>
<comment type="function">
    <text evidence="10">Transcription factor.</text>
</comment>
<sequence length="201" mass="23044">MAANSELYAGLYTQAEPQRGEWKPRRSRKKNKVSGSGSSGGVGKKRKLRAEQAMLLEQSFGFEHKLASERKDRLAMELGLEPRQVAVWFQNRRARWKSSKLGEEYSKLRAQHDSAVLEKCRLEAEVSKMKDQLNDAQKEIQRLSERFDNFSSSSQNSSLTMHAMDSQLLGEFAPENFESLFYTMDNSYISSIESTNIYNLE</sequence>
<dbReference type="InterPro" id="IPR045224">
    <property type="entry name" value="HDZip_class_I_plant"/>
</dbReference>
<evidence type="ECO:0000256" key="8">
    <source>
        <dbReference type="PROSITE-ProRule" id="PRU00108"/>
    </source>
</evidence>
<evidence type="ECO:0000256" key="9">
    <source>
        <dbReference type="RuleBase" id="RU000682"/>
    </source>
</evidence>
<dbReference type="PANTHER" id="PTHR24326:SF527">
    <property type="entry name" value="HOMEOBOX-LEUCINE ZIPPER PROTEIN ATHB-40"/>
    <property type="match status" value="1"/>
</dbReference>
<dbReference type="Pfam" id="PF00046">
    <property type="entry name" value="Homeodomain"/>
    <property type="match status" value="1"/>
</dbReference>
<dbReference type="SMART" id="SM00389">
    <property type="entry name" value="HOX"/>
    <property type="match status" value="1"/>
</dbReference>
<dbReference type="EMBL" id="BSYO01000006">
    <property type="protein sequence ID" value="GMH06474.1"/>
    <property type="molecule type" value="Genomic_DNA"/>
</dbReference>
<dbReference type="GO" id="GO:0045893">
    <property type="term" value="P:positive regulation of DNA-templated transcription"/>
    <property type="evidence" value="ECO:0007669"/>
    <property type="project" value="TreeGrafter"/>
</dbReference>
<dbReference type="PROSITE" id="PS50071">
    <property type="entry name" value="HOMEOBOX_2"/>
    <property type="match status" value="1"/>
</dbReference>
<protein>
    <recommendedName>
        <fullName evidence="10">Homeobox-leucine zipper protein</fullName>
    </recommendedName>
    <alternativeName>
        <fullName evidence="10">HD-ZIP protein</fullName>
    </alternativeName>
    <alternativeName>
        <fullName evidence="10">Homeodomain transcription factor</fullName>
    </alternativeName>
</protein>
<dbReference type="InterPro" id="IPR000047">
    <property type="entry name" value="HTH_motif"/>
</dbReference>
<evidence type="ECO:0000259" key="13">
    <source>
        <dbReference type="PROSITE" id="PS50071"/>
    </source>
</evidence>
<dbReference type="PANTHER" id="PTHR24326">
    <property type="entry name" value="HOMEOBOX-LEUCINE ZIPPER PROTEIN"/>
    <property type="match status" value="1"/>
</dbReference>
<proteinExistence type="inferred from homology"/>
<dbReference type="CDD" id="cd00086">
    <property type="entry name" value="homeodomain"/>
    <property type="match status" value="1"/>
</dbReference>
<dbReference type="GO" id="GO:0043565">
    <property type="term" value="F:sequence-specific DNA binding"/>
    <property type="evidence" value="ECO:0007669"/>
    <property type="project" value="TreeGrafter"/>
</dbReference>
<dbReference type="InterPro" id="IPR009057">
    <property type="entry name" value="Homeodomain-like_sf"/>
</dbReference>
<evidence type="ECO:0000313" key="15">
    <source>
        <dbReference type="Proteomes" id="UP001279734"/>
    </source>
</evidence>
<dbReference type="InterPro" id="IPR017970">
    <property type="entry name" value="Homeobox_CS"/>
</dbReference>
<name>A0AAD3S8X2_NEPGR</name>
<accession>A0AAD3S8X2</accession>
<dbReference type="Gene3D" id="1.10.10.60">
    <property type="entry name" value="Homeodomain-like"/>
    <property type="match status" value="1"/>
</dbReference>
<keyword evidence="2 10" id="KW-0805">Transcription regulation</keyword>
<dbReference type="Proteomes" id="UP001279734">
    <property type="component" value="Unassembled WGS sequence"/>
</dbReference>
<evidence type="ECO:0000313" key="14">
    <source>
        <dbReference type="EMBL" id="GMH06474.1"/>
    </source>
</evidence>
<feature type="domain" description="Homeobox" evidence="13">
    <location>
        <begin position="39"/>
        <end position="99"/>
    </location>
</feature>
<dbReference type="SUPFAM" id="SSF46689">
    <property type="entry name" value="Homeodomain-like"/>
    <property type="match status" value="1"/>
</dbReference>
<keyword evidence="5 10" id="KW-0804">Transcription</keyword>